<feature type="DNA-binding region" description="OmpR/PhoB-type" evidence="6">
    <location>
        <begin position="1"/>
        <end position="103"/>
    </location>
</feature>
<evidence type="ECO:0000256" key="3">
    <source>
        <dbReference type="ARBA" id="ARBA00023015"/>
    </source>
</evidence>
<evidence type="ECO:0000259" key="8">
    <source>
        <dbReference type="PROSITE" id="PS51755"/>
    </source>
</evidence>
<dbReference type="Gene3D" id="1.10.10.10">
    <property type="entry name" value="Winged helix-like DNA-binding domain superfamily/Winged helix DNA-binding domain"/>
    <property type="match status" value="1"/>
</dbReference>
<evidence type="ECO:0000256" key="6">
    <source>
        <dbReference type="PROSITE-ProRule" id="PRU01091"/>
    </source>
</evidence>
<dbReference type="SMART" id="SM00862">
    <property type="entry name" value="Trans_reg_C"/>
    <property type="match status" value="1"/>
</dbReference>
<dbReference type="SUPFAM" id="SSF48452">
    <property type="entry name" value="TPR-like"/>
    <property type="match status" value="1"/>
</dbReference>
<keyword evidence="10" id="KW-1185">Reference proteome</keyword>
<dbReference type="InterPro" id="IPR051677">
    <property type="entry name" value="AfsR-DnrI-RedD_regulator"/>
</dbReference>
<reference evidence="9 10" key="1">
    <citation type="journal article" date="2015" name="Int. J. Syst. Evol. Microbiol.">
        <title>Streptomyces gilvifuscus sp. nov., an actinomycete that produces antibacterial compounds isolated from soil.</title>
        <authorList>
            <person name="Nguyen T.M."/>
            <person name="Kim J."/>
        </authorList>
    </citation>
    <scope>NUCLEOTIDE SEQUENCE [LARGE SCALE GENOMIC DNA]</scope>
    <source>
        <strain evidence="9 10">T113</strain>
    </source>
</reference>
<dbReference type="PRINTS" id="PR00364">
    <property type="entry name" value="DISEASERSIST"/>
</dbReference>
<dbReference type="Gene3D" id="3.40.50.300">
    <property type="entry name" value="P-loop containing nucleotide triphosphate hydrolases"/>
    <property type="match status" value="1"/>
</dbReference>
<evidence type="ECO:0000256" key="1">
    <source>
        <dbReference type="ARBA" id="ARBA00005820"/>
    </source>
</evidence>
<dbReference type="InterPro" id="IPR036388">
    <property type="entry name" value="WH-like_DNA-bd_sf"/>
</dbReference>
<dbReference type="InterPro" id="IPR011990">
    <property type="entry name" value="TPR-like_helical_dom_sf"/>
</dbReference>
<evidence type="ECO:0000256" key="4">
    <source>
        <dbReference type="ARBA" id="ARBA00023125"/>
    </source>
</evidence>
<dbReference type="SUPFAM" id="SSF46894">
    <property type="entry name" value="C-terminal effector domain of the bipartite response regulators"/>
    <property type="match status" value="1"/>
</dbReference>
<accession>A0ABT5G576</accession>
<feature type="domain" description="OmpR/PhoB-type" evidence="8">
    <location>
        <begin position="1"/>
        <end position="103"/>
    </location>
</feature>
<evidence type="ECO:0000256" key="7">
    <source>
        <dbReference type="SAM" id="MobiDB-lite"/>
    </source>
</evidence>
<keyword evidence="2" id="KW-0902">Two-component regulatory system</keyword>
<dbReference type="PANTHER" id="PTHR35807">
    <property type="entry name" value="TRANSCRIPTIONAL REGULATOR REDD-RELATED"/>
    <property type="match status" value="1"/>
</dbReference>
<dbReference type="Gene3D" id="1.25.40.10">
    <property type="entry name" value="Tetratricopeptide repeat domain"/>
    <property type="match status" value="1"/>
</dbReference>
<keyword evidence="5" id="KW-0804">Transcription</keyword>
<dbReference type="SUPFAM" id="SSF52540">
    <property type="entry name" value="P-loop containing nucleoside triphosphate hydrolases"/>
    <property type="match status" value="1"/>
</dbReference>
<organism evidence="9 10">
    <name type="scientific">Streptomyces gilvifuscus</name>
    <dbReference type="NCBI Taxonomy" id="1550617"/>
    <lineage>
        <taxon>Bacteria</taxon>
        <taxon>Bacillati</taxon>
        <taxon>Actinomycetota</taxon>
        <taxon>Actinomycetes</taxon>
        <taxon>Kitasatosporales</taxon>
        <taxon>Streptomycetaceae</taxon>
        <taxon>Streptomyces</taxon>
    </lineage>
</organism>
<dbReference type="SMART" id="SM01043">
    <property type="entry name" value="BTAD"/>
    <property type="match status" value="1"/>
</dbReference>
<dbReference type="RefSeq" id="WP_272178159.1">
    <property type="nucleotide sequence ID" value="NZ_JAQOSK010000019.1"/>
</dbReference>
<dbReference type="InterPro" id="IPR027417">
    <property type="entry name" value="P-loop_NTPase"/>
</dbReference>
<keyword evidence="4 6" id="KW-0238">DNA-binding</keyword>
<dbReference type="InterPro" id="IPR001867">
    <property type="entry name" value="OmpR/PhoB-type_DNA-bd"/>
</dbReference>
<gene>
    <name evidence="9" type="ORF">PO587_36210</name>
</gene>
<dbReference type="CDD" id="cd15831">
    <property type="entry name" value="BTAD"/>
    <property type="match status" value="1"/>
</dbReference>
<comment type="similarity">
    <text evidence="1">Belongs to the AfsR/DnrI/RedD regulatory family.</text>
</comment>
<feature type="region of interest" description="Disordered" evidence="7">
    <location>
        <begin position="253"/>
        <end position="282"/>
    </location>
</feature>
<dbReference type="PROSITE" id="PS51755">
    <property type="entry name" value="OMPR_PHOB"/>
    <property type="match status" value="1"/>
</dbReference>
<dbReference type="Proteomes" id="UP001221328">
    <property type="component" value="Unassembled WGS sequence"/>
</dbReference>
<protein>
    <submittedName>
        <fullName evidence="9">BTAD domain-containing putative transcriptional regulator</fullName>
    </submittedName>
</protein>
<sequence length="599" mass="63275">MDRGEPTGFEVLGPLRVLLGEAKPELGFPQQRALLALLLVRAGRPVPADEIIDVLWPGRPPASALNVVRRYTGSLRRLLEPGLPPRATGRRIVRGADGYLLAADEDEVDLLRFRGLVRRAKRAAATGRPEVALPHFLGALGEWRGPVAAGVPPAVREHALFTEVERELVRTTVMAADAALLCGRTREVLPHLRRALALDPLSESLHARLVLSLAAAGRQAEALAAHESVRLTLARELGVAPGAELSAAHTRVLRQDVRPSDAAPRPERPSGSPVRPAQLPPEITSFTGRHAELRALRALMETDGGPAAVLLTGTAGVGKTALAVHWGHEIAERYPDGQLHVDLRGFDPSAEPLPPAVALRGMLRALGVPERRLPSGLDGLAGLYRSTLSGRRALVLLDDAFDTEQVRPLLPASPGCLTLVTSRRGLSGLVTAGARPLRVNVPSAADALGLLAGHIGRDHLAAEAAAAEEIVGLCGRLPLALAAVATLAADRPGLPLPRLAAELRLSQGDFDALAGVRAAFAASRRHLSADAARLLRLLGRHPGPEVTAEAAGELAGQAVRRARALLDELADVHLVTETAPGRFARSPLLRTFAVDPAEA</sequence>
<dbReference type="EMBL" id="JAQOSK010000019">
    <property type="protein sequence ID" value="MDC2959883.1"/>
    <property type="molecule type" value="Genomic_DNA"/>
</dbReference>
<evidence type="ECO:0000256" key="5">
    <source>
        <dbReference type="ARBA" id="ARBA00023163"/>
    </source>
</evidence>
<proteinExistence type="inferred from homology"/>
<name>A0ABT5G576_9ACTN</name>
<dbReference type="Pfam" id="PF03704">
    <property type="entry name" value="BTAD"/>
    <property type="match status" value="1"/>
</dbReference>
<dbReference type="InterPro" id="IPR005158">
    <property type="entry name" value="BTAD"/>
</dbReference>
<evidence type="ECO:0000313" key="9">
    <source>
        <dbReference type="EMBL" id="MDC2959883.1"/>
    </source>
</evidence>
<comment type="caution">
    <text evidence="9">The sequence shown here is derived from an EMBL/GenBank/DDBJ whole genome shotgun (WGS) entry which is preliminary data.</text>
</comment>
<feature type="compositionally biased region" description="Basic and acidic residues" evidence="7">
    <location>
        <begin position="253"/>
        <end position="268"/>
    </location>
</feature>
<evidence type="ECO:0000256" key="2">
    <source>
        <dbReference type="ARBA" id="ARBA00023012"/>
    </source>
</evidence>
<evidence type="ECO:0000313" key="10">
    <source>
        <dbReference type="Proteomes" id="UP001221328"/>
    </source>
</evidence>
<dbReference type="InterPro" id="IPR016032">
    <property type="entry name" value="Sig_transdc_resp-reg_C-effctor"/>
</dbReference>
<dbReference type="PANTHER" id="PTHR35807:SF1">
    <property type="entry name" value="TRANSCRIPTIONAL REGULATOR REDD"/>
    <property type="match status" value="1"/>
</dbReference>
<keyword evidence="3" id="KW-0805">Transcription regulation</keyword>